<dbReference type="EMBL" id="CP002606">
    <property type="protein sequence ID" value="AEA33949.1"/>
    <property type="molecule type" value="Genomic_DNA"/>
</dbReference>
<evidence type="ECO:0000256" key="4">
    <source>
        <dbReference type="ARBA" id="ARBA00012745"/>
    </source>
</evidence>
<evidence type="ECO:0000256" key="9">
    <source>
        <dbReference type="ARBA" id="ARBA00022833"/>
    </source>
</evidence>
<dbReference type="AlphaFoldDB" id="F2LW15"/>
<dbReference type="Proteomes" id="UP000008139">
    <property type="component" value="Chromosome"/>
</dbReference>
<feature type="binding site" evidence="12">
    <location>
        <position position="76"/>
    </location>
    <ligand>
        <name>Zn(2+)</name>
        <dbReference type="ChEBI" id="CHEBI:29105"/>
    </ligand>
</feature>
<evidence type="ECO:0000256" key="5">
    <source>
        <dbReference type="ARBA" id="ARBA00022516"/>
    </source>
</evidence>
<keyword evidence="14" id="KW-1185">Reference proteome</keyword>
<dbReference type="InterPro" id="IPR015870">
    <property type="entry name" value="UDP-acyl_N-AcGlcN_deAcase_N"/>
</dbReference>
<dbReference type="GO" id="GO:0046872">
    <property type="term" value="F:metal ion binding"/>
    <property type="evidence" value="ECO:0007669"/>
    <property type="project" value="UniProtKB-KW"/>
</dbReference>
<dbReference type="Gene3D" id="3.30.1700.10">
    <property type="entry name" value="lpxc deacetylase, domain 2"/>
    <property type="match status" value="1"/>
</dbReference>
<dbReference type="OrthoDB" id="9802746at2"/>
<dbReference type="InterPro" id="IPR020568">
    <property type="entry name" value="Ribosomal_Su5_D2-typ_SF"/>
</dbReference>
<dbReference type="NCBIfam" id="TIGR00325">
    <property type="entry name" value="lpxC"/>
    <property type="match status" value="1"/>
</dbReference>
<dbReference type="Gene3D" id="3.30.230.20">
    <property type="entry name" value="lpxc deacetylase, domain 1"/>
    <property type="match status" value="1"/>
</dbReference>
<evidence type="ECO:0000313" key="13">
    <source>
        <dbReference type="EMBL" id="AEA33949.1"/>
    </source>
</evidence>
<dbReference type="STRING" id="760142.Hipma_0983"/>
<organism evidence="13 14">
    <name type="scientific">Hippea maritima (strain ATCC 700847 / DSM 10411 / MH2)</name>
    <dbReference type="NCBI Taxonomy" id="760142"/>
    <lineage>
        <taxon>Bacteria</taxon>
        <taxon>Pseudomonadati</taxon>
        <taxon>Campylobacterota</taxon>
        <taxon>Desulfurellia</taxon>
        <taxon>Desulfurellales</taxon>
        <taxon>Hippeaceae</taxon>
        <taxon>Hippea</taxon>
    </lineage>
</organism>
<dbReference type="GO" id="GO:0009245">
    <property type="term" value="P:lipid A biosynthetic process"/>
    <property type="evidence" value="ECO:0007669"/>
    <property type="project" value="UniProtKB-UniRule"/>
</dbReference>
<comment type="similarity">
    <text evidence="12">Belongs to the LpxC family.</text>
</comment>
<dbReference type="KEGG" id="hmr:Hipma_0983"/>
<dbReference type="PANTHER" id="PTHR33694:SF1">
    <property type="entry name" value="UDP-3-O-ACYL-N-ACETYLGLUCOSAMINE DEACETYLASE 1, MITOCHONDRIAL-RELATED"/>
    <property type="match status" value="1"/>
</dbReference>
<name>F2LW15_HIPMA</name>
<evidence type="ECO:0000256" key="7">
    <source>
        <dbReference type="ARBA" id="ARBA00022723"/>
    </source>
</evidence>
<keyword evidence="5 12" id="KW-0444">Lipid biosynthesis</keyword>
<comment type="pathway">
    <text evidence="3 12">Glycolipid biosynthesis; lipid IV(A) biosynthesis; lipid IV(A) from (3R)-3-hydroxytetradecanoyl-[acyl-carrier-protein] and UDP-N-acetyl-alpha-D-glucosamine: step 2/6.</text>
</comment>
<accession>F2LW15</accession>
<keyword evidence="8 12" id="KW-0378">Hydrolase</keyword>
<dbReference type="RefSeq" id="WP_013681988.1">
    <property type="nucleotide sequence ID" value="NC_015318.1"/>
</dbReference>
<dbReference type="UniPathway" id="UPA00359">
    <property type="reaction ID" value="UER00478"/>
</dbReference>
<dbReference type="InterPro" id="IPR011334">
    <property type="entry name" value="UDP-acyl_GlcNac_deAcase_C"/>
</dbReference>
<dbReference type="GO" id="GO:0016020">
    <property type="term" value="C:membrane"/>
    <property type="evidence" value="ECO:0007669"/>
    <property type="project" value="GOC"/>
</dbReference>
<evidence type="ECO:0000256" key="10">
    <source>
        <dbReference type="ARBA" id="ARBA00023098"/>
    </source>
</evidence>
<comment type="catalytic activity">
    <reaction evidence="11 12">
        <text>a UDP-3-O-[(3R)-3-hydroxyacyl]-N-acetyl-alpha-D-glucosamine + H2O = a UDP-3-O-[(3R)-3-hydroxyacyl]-alpha-D-glucosamine + acetate</text>
        <dbReference type="Rhea" id="RHEA:67816"/>
        <dbReference type="ChEBI" id="CHEBI:15377"/>
        <dbReference type="ChEBI" id="CHEBI:30089"/>
        <dbReference type="ChEBI" id="CHEBI:137740"/>
        <dbReference type="ChEBI" id="CHEBI:173225"/>
        <dbReference type="EC" id="3.5.1.108"/>
    </reaction>
</comment>
<evidence type="ECO:0000256" key="12">
    <source>
        <dbReference type="HAMAP-Rule" id="MF_00388"/>
    </source>
</evidence>
<dbReference type="eggNOG" id="COG0774">
    <property type="taxonomic scope" value="Bacteria"/>
</dbReference>
<feature type="binding site" evidence="12">
    <location>
        <position position="233"/>
    </location>
    <ligand>
        <name>Zn(2+)</name>
        <dbReference type="ChEBI" id="CHEBI:29105"/>
    </ligand>
</feature>
<evidence type="ECO:0000256" key="3">
    <source>
        <dbReference type="ARBA" id="ARBA00005002"/>
    </source>
</evidence>
<reference evidence="13 14" key="1">
    <citation type="journal article" date="2011" name="Stand. Genomic Sci.">
        <title>Complete genome sequence of the thermophilic sulfur-reducer Hippea maritima type strain (MH(2)).</title>
        <authorList>
            <person name="Huntemann M."/>
            <person name="Lu M."/>
            <person name="Nolan M."/>
            <person name="Lapidus A."/>
            <person name="Lucas S."/>
            <person name="Hammon N."/>
            <person name="Deshpande S."/>
            <person name="Cheng J.F."/>
            <person name="Tapia R."/>
            <person name="Han C."/>
            <person name="Goodwin L."/>
            <person name="Pitluck S."/>
            <person name="Liolios K."/>
            <person name="Pagani I."/>
            <person name="Ivanova N."/>
            <person name="Ovchinikova G."/>
            <person name="Pati A."/>
            <person name="Chen A."/>
            <person name="Palaniappan K."/>
            <person name="Land M."/>
            <person name="Hauser L."/>
            <person name="Jeffries C.D."/>
            <person name="Detter J.C."/>
            <person name="Brambilla E.M."/>
            <person name="Rohde M."/>
            <person name="Spring S."/>
            <person name="Goker M."/>
            <person name="Woyke T."/>
            <person name="Bristow J."/>
            <person name="Eisen J.A."/>
            <person name="Markowitz V."/>
            <person name="Hugenholtz P."/>
            <person name="Kyrpides N.C."/>
            <person name="Klenk H.P."/>
            <person name="Mavromatis K."/>
        </authorList>
    </citation>
    <scope>NUCLEOTIDE SEQUENCE [LARGE SCALE GENOMIC DNA]</scope>
    <source>
        <strain evidence="14">ATCC 700847 / DSM 10411 / MH2</strain>
    </source>
</reference>
<comment type="cofactor">
    <cofactor evidence="1 12">
        <name>Zn(2+)</name>
        <dbReference type="ChEBI" id="CHEBI:29105"/>
    </cofactor>
</comment>
<proteinExistence type="inferred from homology"/>
<dbReference type="HOGENOM" id="CLU_046528_1_0_7"/>
<feature type="binding site" evidence="12">
    <location>
        <position position="237"/>
    </location>
    <ligand>
        <name>Zn(2+)</name>
        <dbReference type="ChEBI" id="CHEBI:29105"/>
    </ligand>
</feature>
<sequence>MRKQRTIKQPIKASGIGLHTGKRVEIELNPAEENSGIVFYREDKGQTIEVKQENVVDTTLATTLGKNGIFIKTVEHLLATLFGLHIDNLFIRLWGDEVPIMDGSAAPWVYLIKTAGIIEQKAYKKEIIIKKPITIKEKGKFVALIPSKDFEIHYSIHFENAFIGKQKRGLVVNERSFIKEISKARTFGLLKDIEFLQSQNLALGGSLDNAIVVDEYGIVNEDPLRYEDEFVRHKILDAIGDLSILGYDIKGKYLAFKSGHDLNNKLIRKLIADKEAYEVVGNPYRERVVGSLVWATNEGL</sequence>
<gene>
    <name evidence="12" type="primary">lpxC</name>
    <name evidence="13" type="ordered locus">Hipma_0983</name>
</gene>
<reference evidence="14" key="2">
    <citation type="submission" date="2011-03" db="EMBL/GenBank/DDBJ databases">
        <title>The complete genome of Hippea maritima DSM 10411.</title>
        <authorList>
            <consortium name="US DOE Joint Genome Institute (JGI-PGF)"/>
            <person name="Lucas S."/>
            <person name="Copeland A."/>
            <person name="Lapidus A."/>
            <person name="Bruce D."/>
            <person name="Goodwin L."/>
            <person name="Pitluck S."/>
            <person name="Peters L."/>
            <person name="Kyrpides N."/>
            <person name="Mavromatis K."/>
            <person name="Pagani I."/>
            <person name="Ivanova N."/>
            <person name="Mikhailova N."/>
            <person name="Lu M."/>
            <person name="Detter J.C."/>
            <person name="Tapia R."/>
            <person name="Han C."/>
            <person name="Land M."/>
            <person name="Hauser L."/>
            <person name="Markowitz V."/>
            <person name="Cheng J.-F."/>
            <person name="Hugenholtz P."/>
            <person name="Woyke T."/>
            <person name="Wu D."/>
            <person name="Spring S."/>
            <person name="Schroeder M."/>
            <person name="Brambilla E."/>
            <person name="Klenk H.-P."/>
            <person name="Eisen J.A."/>
        </authorList>
    </citation>
    <scope>NUCLEOTIDE SEQUENCE [LARGE SCALE GENOMIC DNA]</scope>
    <source>
        <strain evidence="14">ATCC 700847 / DSM 10411 / MH2</strain>
    </source>
</reference>
<dbReference type="HAMAP" id="MF_00388">
    <property type="entry name" value="LpxC"/>
    <property type="match status" value="1"/>
</dbReference>
<evidence type="ECO:0000313" key="14">
    <source>
        <dbReference type="Proteomes" id="UP000008139"/>
    </source>
</evidence>
<feature type="active site" description="Proton donor" evidence="12">
    <location>
        <position position="260"/>
    </location>
</feature>
<keyword evidence="9 12" id="KW-0862">Zinc</keyword>
<dbReference type="EC" id="3.5.1.108" evidence="4 12"/>
<evidence type="ECO:0000256" key="2">
    <source>
        <dbReference type="ARBA" id="ARBA00002923"/>
    </source>
</evidence>
<dbReference type="InterPro" id="IPR004463">
    <property type="entry name" value="UDP-acyl_GlcNac_deAcase"/>
</dbReference>
<keyword evidence="7 12" id="KW-0479">Metal-binding</keyword>
<comment type="function">
    <text evidence="2 12">Catalyzes the hydrolysis of UDP-3-O-myristoyl-N-acetylglucosamine to form UDP-3-O-myristoylglucosamine and acetate, the committed step in lipid A biosynthesis.</text>
</comment>
<evidence type="ECO:0000256" key="8">
    <source>
        <dbReference type="ARBA" id="ARBA00022801"/>
    </source>
</evidence>
<keyword evidence="10 12" id="KW-0443">Lipid metabolism</keyword>
<dbReference type="Pfam" id="PF03331">
    <property type="entry name" value="LpxC"/>
    <property type="match status" value="1"/>
</dbReference>
<evidence type="ECO:0000256" key="6">
    <source>
        <dbReference type="ARBA" id="ARBA00022556"/>
    </source>
</evidence>
<dbReference type="FunCoup" id="F2LW15">
    <property type="interactions" value="359"/>
</dbReference>
<protein>
    <recommendedName>
        <fullName evidence="4 12">UDP-3-O-acyl-N-acetylglucosamine deacetylase</fullName>
        <shortName evidence="12">UDP-3-O-acyl-GlcNAc deacetylase</shortName>
        <ecNumber evidence="4 12">3.5.1.108</ecNumber>
    </recommendedName>
    <alternativeName>
        <fullName evidence="12">UDP-3-O-[R-3-hydroxymyristoyl]-N-acetylglucosamine deacetylase</fullName>
    </alternativeName>
</protein>
<dbReference type="SUPFAM" id="SSF54211">
    <property type="entry name" value="Ribosomal protein S5 domain 2-like"/>
    <property type="match status" value="2"/>
</dbReference>
<dbReference type="GO" id="GO:0103117">
    <property type="term" value="F:UDP-3-O-acyl-N-acetylglucosamine deacetylase activity"/>
    <property type="evidence" value="ECO:0007669"/>
    <property type="project" value="UniProtKB-UniRule"/>
</dbReference>
<dbReference type="PANTHER" id="PTHR33694">
    <property type="entry name" value="UDP-3-O-ACYL-N-ACETYLGLUCOSAMINE DEACETYLASE 1, MITOCHONDRIAL-RELATED"/>
    <property type="match status" value="1"/>
</dbReference>
<evidence type="ECO:0000256" key="11">
    <source>
        <dbReference type="ARBA" id="ARBA00024535"/>
    </source>
</evidence>
<keyword evidence="6 12" id="KW-0441">Lipid A biosynthesis</keyword>
<dbReference type="InParanoid" id="F2LW15"/>
<evidence type="ECO:0000256" key="1">
    <source>
        <dbReference type="ARBA" id="ARBA00001947"/>
    </source>
</evidence>